<evidence type="ECO:0000256" key="1">
    <source>
        <dbReference type="ARBA" id="ARBA00004442"/>
    </source>
</evidence>
<name>A0ABS2BHR2_9NEIS</name>
<evidence type="ECO:0000256" key="3">
    <source>
        <dbReference type="ARBA" id="ARBA00023237"/>
    </source>
</evidence>
<evidence type="ECO:0000313" key="4">
    <source>
        <dbReference type="EMBL" id="MBM3115151.1"/>
    </source>
</evidence>
<comment type="caution">
    <text evidence="4">The sequence shown here is derived from an EMBL/GenBank/DDBJ whole genome shotgun (WGS) entry which is preliminary data.</text>
</comment>
<dbReference type="Proteomes" id="UP000809431">
    <property type="component" value="Unassembled WGS sequence"/>
</dbReference>
<organism evidence="4 5">
    <name type="scientific">Jeongeupia naejangsanensis</name>
    <dbReference type="NCBI Taxonomy" id="613195"/>
    <lineage>
        <taxon>Bacteria</taxon>
        <taxon>Pseudomonadati</taxon>
        <taxon>Pseudomonadota</taxon>
        <taxon>Betaproteobacteria</taxon>
        <taxon>Neisseriales</taxon>
        <taxon>Chitinibacteraceae</taxon>
        <taxon>Jeongeupia</taxon>
    </lineage>
</organism>
<proteinExistence type="predicted"/>
<dbReference type="EMBL" id="JAESND010000001">
    <property type="protein sequence ID" value="MBM3115151.1"/>
    <property type="molecule type" value="Genomic_DNA"/>
</dbReference>
<evidence type="ECO:0000256" key="2">
    <source>
        <dbReference type="ARBA" id="ARBA00023136"/>
    </source>
</evidence>
<dbReference type="InterPro" id="IPR036942">
    <property type="entry name" value="Beta-barrel_TonB_sf"/>
</dbReference>
<keyword evidence="2" id="KW-0472">Membrane</keyword>
<comment type="subcellular location">
    <subcellularLocation>
        <location evidence="1">Cell outer membrane</location>
    </subcellularLocation>
</comment>
<keyword evidence="3" id="KW-0998">Cell outer membrane</keyword>
<dbReference type="SUPFAM" id="SSF56935">
    <property type="entry name" value="Porins"/>
    <property type="match status" value="1"/>
</dbReference>
<protein>
    <recommendedName>
        <fullName evidence="6">Outer membrane beta-barrel protein</fullName>
    </recommendedName>
</protein>
<accession>A0ABS2BHR2</accession>
<evidence type="ECO:0000313" key="5">
    <source>
        <dbReference type="Proteomes" id="UP000809431"/>
    </source>
</evidence>
<sequence length="381" mass="42927">MTAGLMLVSGVAAYGAVDETDPLILYADVSTLSDSNVFRLADSVPAEQYGGSKSDVIVDPSVGVRMNRPVSRQQLLLDAQLSRPTYLRHRQLDYVGWQGLLGWDWQWGNAWSGRLAYRDSRTLSEFEDVMLGIKDLVRQQGGDLSAAYVLTSDWALLASLASSQQRHDQRRYLDLQQDNAGGGVRYRSGLGSEVTARLDYSRIAYREDLLLMPADERGYRQWVAQLGVVWPISAKTRLEGGYGWTSWKYQAETDWQRSPTGNVALSWQASAKTRLYADYRRAFEAPGQNIGRNLIEGYGVGAEWQASERIGVDASWRREDKQVRQVLAYSQTTDYLHLGLKYQPDPALQLSVYGQHQARDSQLPLNDYRAVQAGIDLRLQF</sequence>
<dbReference type="Gene3D" id="2.40.170.20">
    <property type="entry name" value="TonB-dependent receptor, beta-barrel domain"/>
    <property type="match status" value="1"/>
</dbReference>
<gene>
    <name evidence="4" type="ORF">JMJ54_04850</name>
</gene>
<keyword evidence="5" id="KW-1185">Reference proteome</keyword>
<evidence type="ECO:0008006" key="6">
    <source>
        <dbReference type="Google" id="ProtNLM"/>
    </source>
</evidence>
<reference evidence="4 5" key="1">
    <citation type="submission" date="2021-01" db="EMBL/GenBank/DDBJ databases">
        <title>Draft Genome Sequence and Polyhydroxyalkanoate Biosynthetic Potential of Jeongeupia naejangsanensis Type Strain DSM 24253.</title>
        <authorList>
            <person name="Turrini P."/>
            <person name="Artuso I."/>
            <person name="Lugli G.A."/>
            <person name="Frangipani E."/>
            <person name="Ventura M."/>
            <person name="Visca P."/>
        </authorList>
    </citation>
    <scope>NUCLEOTIDE SEQUENCE [LARGE SCALE GENOMIC DNA]</scope>
    <source>
        <strain evidence="4 5">DSM 24253</strain>
    </source>
</reference>
<dbReference type="RefSeq" id="WP_203536795.1">
    <property type="nucleotide sequence ID" value="NZ_JAESND010000001.1"/>
</dbReference>